<feature type="domain" description="Core" evidence="1">
    <location>
        <begin position="2"/>
        <end position="102"/>
    </location>
</feature>
<dbReference type="Proteomes" id="UP000694660">
    <property type="component" value="Unassembled WGS sequence"/>
</dbReference>
<name>A0A944H6V7_DENI1</name>
<dbReference type="InterPro" id="IPR035903">
    <property type="entry name" value="HesB-like_dom_sf"/>
</dbReference>
<dbReference type="GO" id="GO:0016226">
    <property type="term" value="P:iron-sulfur cluster assembly"/>
    <property type="evidence" value="ECO:0007669"/>
    <property type="project" value="InterPro"/>
</dbReference>
<evidence type="ECO:0000313" key="3">
    <source>
        <dbReference type="Proteomes" id="UP000694660"/>
    </source>
</evidence>
<dbReference type="GO" id="GO:0051537">
    <property type="term" value="F:2 iron, 2 sulfur cluster binding"/>
    <property type="evidence" value="ECO:0007669"/>
    <property type="project" value="TreeGrafter"/>
</dbReference>
<dbReference type="SUPFAM" id="SSF89360">
    <property type="entry name" value="HesB-like domain"/>
    <property type="match status" value="1"/>
</dbReference>
<dbReference type="PROSITE" id="PS01152">
    <property type="entry name" value="HESB"/>
    <property type="match status" value="1"/>
</dbReference>
<dbReference type="NCBIfam" id="TIGR00049">
    <property type="entry name" value="iron-sulfur cluster assembly accessory protein"/>
    <property type="match status" value="1"/>
</dbReference>
<reference evidence="3" key="1">
    <citation type="journal article" date="2022" name="ISME J.">
        <title>Genetic and phylogenetic analysis of dissimilatory iodate-reducing bacteria identifies potential niches across the world's oceans.</title>
        <authorList>
            <person name="Reyes-Umana V."/>
            <person name="Henning Z."/>
            <person name="Lee K."/>
            <person name="Barnum T.P."/>
            <person name="Coates J.D."/>
        </authorList>
    </citation>
    <scope>NUCLEOTIDE SEQUENCE [LARGE SCALE GENOMIC DNA]</scope>
    <source>
        <strain evidence="3">IR12</strain>
    </source>
</reference>
<gene>
    <name evidence="2" type="ORF">I8J34_05100</name>
</gene>
<organism evidence="2 3">
    <name type="scientific">Denitromonas iodatirespirans</name>
    <dbReference type="NCBI Taxonomy" id="2795389"/>
    <lineage>
        <taxon>Bacteria</taxon>
        <taxon>Pseudomonadati</taxon>
        <taxon>Pseudomonadota</taxon>
        <taxon>Betaproteobacteria</taxon>
        <taxon>Rhodocyclales</taxon>
        <taxon>Zoogloeaceae</taxon>
        <taxon>Denitromonas</taxon>
    </lineage>
</organism>
<dbReference type="InterPro" id="IPR016092">
    <property type="entry name" value="ATAP"/>
</dbReference>
<evidence type="ECO:0000313" key="2">
    <source>
        <dbReference type="EMBL" id="MBT0960548.1"/>
    </source>
</evidence>
<comment type="caution">
    <text evidence="2">The sequence shown here is derived from an EMBL/GenBank/DDBJ whole genome shotgun (WGS) entry which is preliminary data.</text>
</comment>
<accession>A0A944H6V7</accession>
<proteinExistence type="predicted"/>
<dbReference type="InterPro" id="IPR017870">
    <property type="entry name" value="FeS_cluster_insertion_CS"/>
</dbReference>
<keyword evidence="3" id="KW-1185">Reference proteome</keyword>
<dbReference type="Pfam" id="PF01521">
    <property type="entry name" value="Fe-S_biosyn"/>
    <property type="match status" value="1"/>
</dbReference>
<dbReference type="InterPro" id="IPR000361">
    <property type="entry name" value="ATAP_core_dom"/>
</dbReference>
<dbReference type="PANTHER" id="PTHR43011">
    <property type="entry name" value="IRON-SULFUR CLUSTER ASSEMBLY 2 HOMOLOG, MITOCHONDRIAL"/>
    <property type="match status" value="1"/>
</dbReference>
<dbReference type="PANTHER" id="PTHR43011:SF1">
    <property type="entry name" value="IRON-SULFUR CLUSTER ASSEMBLY 2 HOMOLOG, MITOCHONDRIAL"/>
    <property type="match status" value="1"/>
</dbReference>
<dbReference type="AlphaFoldDB" id="A0A944H6V7"/>
<dbReference type="RefSeq" id="WP_214360304.1">
    <property type="nucleotide sequence ID" value="NZ_JAEKFT010000004.1"/>
</dbReference>
<dbReference type="GO" id="GO:0051539">
    <property type="term" value="F:4 iron, 4 sulfur cluster binding"/>
    <property type="evidence" value="ECO:0007669"/>
    <property type="project" value="TreeGrafter"/>
</dbReference>
<protein>
    <submittedName>
        <fullName evidence="2">Iron-sulfur cluster assembly accessory protein</fullName>
    </submittedName>
</protein>
<dbReference type="Gene3D" id="2.60.300.12">
    <property type="entry name" value="HesB-like domain"/>
    <property type="match status" value="1"/>
</dbReference>
<dbReference type="EMBL" id="JAEKFT010000004">
    <property type="protein sequence ID" value="MBT0960548.1"/>
    <property type="molecule type" value="Genomic_DNA"/>
</dbReference>
<sequence>MITLTPAAIQAVERFIRGSETPVAGLRLVVSGGGCSGLQYGMKLEAQKDADDWEMDIDGITLLVDPMTLPMIDNVTIDFIDTLTHTGFKFDNPNAAGSCACGQSFTV</sequence>
<dbReference type="GO" id="GO:0005506">
    <property type="term" value="F:iron ion binding"/>
    <property type="evidence" value="ECO:0007669"/>
    <property type="project" value="TreeGrafter"/>
</dbReference>
<evidence type="ECO:0000259" key="1">
    <source>
        <dbReference type="Pfam" id="PF01521"/>
    </source>
</evidence>